<organism evidence="1 2">
    <name type="scientific">Capnocytophaga felis</name>
    <dbReference type="NCBI Taxonomy" id="2267611"/>
    <lineage>
        <taxon>Bacteria</taxon>
        <taxon>Pseudomonadati</taxon>
        <taxon>Bacteroidota</taxon>
        <taxon>Flavobacteriia</taxon>
        <taxon>Flavobacteriales</taxon>
        <taxon>Flavobacteriaceae</taxon>
        <taxon>Capnocytophaga</taxon>
    </lineage>
</organism>
<dbReference type="InterPro" id="IPR021505">
    <property type="entry name" value="Phage_B3_Orf6"/>
</dbReference>
<proteinExistence type="predicted"/>
<reference evidence="2" key="1">
    <citation type="journal article" date="2020" name="Int. J. Syst. Evol. Microbiol.">
        <title>Capnocytophaga felis sp. nov. isolated from the feline oral cavity.</title>
        <authorList>
            <person name="Suzuki M."/>
            <person name="Umeda K."/>
            <person name="Kimura M."/>
            <person name="Imaoka K."/>
            <person name="Morikawa S."/>
            <person name="Maeda K."/>
        </authorList>
    </citation>
    <scope>NUCLEOTIDE SEQUENCE [LARGE SCALE GENOMIC DNA]</scope>
    <source>
        <strain evidence="2">KC07070</strain>
    </source>
</reference>
<gene>
    <name evidence="1" type="ORF">RCZ01_17790</name>
</gene>
<dbReference type="Proteomes" id="UP000398217">
    <property type="component" value="Unassembled WGS sequence"/>
</dbReference>
<dbReference type="OrthoDB" id="1004368at2"/>
<keyword evidence="2" id="KW-1185">Reference proteome</keyword>
<name>A0A5M4BB64_9FLAO</name>
<comment type="caution">
    <text evidence="1">The sequence shown here is derived from an EMBL/GenBank/DDBJ whole genome shotgun (WGS) entry which is preliminary data.</text>
</comment>
<evidence type="ECO:0000313" key="1">
    <source>
        <dbReference type="EMBL" id="GET46477.1"/>
    </source>
</evidence>
<accession>A0A5M4BB64</accession>
<dbReference type="EMBL" id="BLBC01000011">
    <property type="protein sequence ID" value="GET46477.1"/>
    <property type="molecule type" value="Genomic_DNA"/>
</dbReference>
<dbReference type="AlphaFoldDB" id="A0A5M4BB64"/>
<sequence length="230" mass="26031">MSNIDLSQLSAQELQAELQKRQDAQAENRKAYKDLVNKNLFGIVEQLKLLSDDISKKKLFIFQSLKTFLDLKNEVYEVKGEQQSHTFSDDDGNTITYGFRTIDNWDDTVNADVEKVRDFISSLAKDDNSAKLVDVINRLLRKDAKGNLKASRVLELNKIAEEFNSPEFTDAVKIIAQAYKPQQSAFFVDASYTDAQGKKVSIPLNISAVDFPEGTNIADLFPVHEKYNNL</sequence>
<dbReference type="RefSeq" id="WP_155285106.1">
    <property type="nucleotide sequence ID" value="NZ_BLBC01000011.1"/>
</dbReference>
<evidence type="ECO:0000313" key="2">
    <source>
        <dbReference type="Proteomes" id="UP000398217"/>
    </source>
</evidence>
<protein>
    <recommendedName>
        <fullName evidence="3">DUF3164 domain-containing protein</fullName>
    </recommendedName>
</protein>
<dbReference type="Pfam" id="PF11363">
    <property type="entry name" value="DUF3164"/>
    <property type="match status" value="1"/>
</dbReference>
<evidence type="ECO:0008006" key="3">
    <source>
        <dbReference type="Google" id="ProtNLM"/>
    </source>
</evidence>